<proteinExistence type="predicted"/>
<dbReference type="RefSeq" id="WP_269033967.1">
    <property type="nucleotide sequence ID" value="NZ_CP114040.1"/>
</dbReference>
<reference evidence="1" key="1">
    <citation type="submission" date="2022-11" db="EMBL/GenBank/DDBJ databases">
        <title>Minimal conservation of predation-associated metabolite biosynthetic gene clusters underscores biosynthetic potential of Myxococcota including descriptions for ten novel species: Archangium lansinium sp. nov., Myxococcus landrumus sp. nov., Nannocystis bai.</title>
        <authorList>
            <person name="Ahearne A."/>
            <person name="Stevens C."/>
            <person name="Dowd S."/>
        </authorList>
    </citation>
    <scope>NUCLEOTIDE SEQUENCE</scope>
    <source>
        <strain evidence="1">Fl3</strain>
    </source>
</reference>
<dbReference type="Proteomes" id="UP001164459">
    <property type="component" value="Chromosome"/>
</dbReference>
<evidence type="ECO:0000313" key="2">
    <source>
        <dbReference type="Proteomes" id="UP001164459"/>
    </source>
</evidence>
<accession>A0ABY7GX93</accession>
<keyword evidence="2" id="KW-1185">Reference proteome</keyword>
<gene>
    <name evidence="1" type="ORF">O0S08_35945</name>
</gene>
<sequence>MAAAGGLTGERQVYLDAMFGWGLPFLFGTYCKLMGKRLRSDERKALVLFFALSAPYDDLFDEQRISAEQLHRVLGDAAYTPTSSDERLTRSLYRQLVGLAPARGNTCFDEAVGALHVAQLDSVHRLDASSPPELAAEVTYAKARATQAAAYALIRGRSSAEEREAEAAAAAWLQLCDDALDRREDRLEGRKTLLTACHRFADAAELLERHRLAAFVKIRALRHLDARRLEEYLFRWYLVASAGMTYLYLDYQVEHGALPAIRLRDAVPLAGKLVAEYSPAASMRAIVLPSVGRRGGA</sequence>
<name>A0ABY7GX93_9BACT</name>
<dbReference type="EMBL" id="CP114040">
    <property type="protein sequence ID" value="WAS91605.1"/>
    <property type="molecule type" value="Genomic_DNA"/>
</dbReference>
<protein>
    <submittedName>
        <fullName evidence="1">Uncharacterized protein</fullName>
    </submittedName>
</protein>
<evidence type="ECO:0000313" key="1">
    <source>
        <dbReference type="EMBL" id="WAS91605.1"/>
    </source>
</evidence>
<organism evidence="1 2">
    <name type="scientific">Nannocystis punicea</name>
    <dbReference type="NCBI Taxonomy" id="2995304"/>
    <lineage>
        <taxon>Bacteria</taxon>
        <taxon>Pseudomonadati</taxon>
        <taxon>Myxococcota</taxon>
        <taxon>Polyangia</taxon>
        <taxon>Nannocystales</taxon>
        <taxon>Nannocystaceae</taxon>
        <taxon>Nannocystis</taxon>
    </lineage>
</organism>